<comment type="subcellular location">
    <subcellularLocation>
        <location evidence="1">Nucleus</location>
    </subcellularLocation>
</comment>
<evidence type="ECO:0000259" key="5">
    <source>
        <dbReference type="Pfam" id="PF01918"/>
    </source>
</evidence>
<feature type="compositionally biased region" description="Basic and acidic residues" evidence="4">
    <location>
        <begin position="196"/>
        <end position="211"/>
    </location>
</feature>
<dbReference type="PANTHER" id="PTHR13516">
    <property type="entry name" value="RIBONUCLEASE P SUBUNIT P25"/>
    <property type="match status" value="1"/>
</dbReference>
<evidence type="ECO:0000256" key="2">
    <source>
        <dbReference type="ARBA" id="ARBA00008018"/>
    </source>
</evidence>
<sequence length="211" mass="22786">MSVSASLQMENYKKTRSVELPSVCPFPALPPDTPEVRVRDGSKIRHPLRFALGHMEERRRGAQGAGGATGGQALCRQIVLTASGKGVSKAITCAEMVKRRVGGLHQLTQLQFSTVEEVWDPLEATSGLDSLTVSRNLPNIWILLSRDTLDRSQPGYQEPGRHDTLWAHEEEGGPPRSGHKRKKAGGGGGAGRGRGPGRETVRSREPAKGPI</sequence>
<dbReference type="GO" id="GO:0003723">
    <property type="term" value="F:RNA binding"/>
    <property type="evidence" value="ECO:0007669"/>
    <property type="project" value="TreeGrafter"/>
</dbReference>
<proteinExistence type="inferred from homology"/>
<name>A0AAQ4QTU8_GASAC</name>
<reference evidence="6" key="3">
    <citation type="submission" date="2025-09" db="UniProtKB">
        <authorList>
            <consortium name="Ensembl"/>
        </authorList>
    </citation>
    <scope>IDENTIFICATION</scope>
</reference>
<evidence type="ECO:0000256" key="1">
    <source>
        <dbReference type="ARBA" id="ARBA00004123"/>
    </source>
</evidence>
<dbReference type="GO" id="GO:0001682">
    <property type="term" value="P:tRNA 5'-leader removal"/>
    <property type="evidence" value="ECO:0007669"/>
    <property type="project" value="TreeGrafter"/>
</dbReference>
<dbReference type="Proteomes" id="UP000007635">
    <property type="component" value="Chromosome XX"/>
</dbReference>
<keyword evidence="3" id="KW-0539">Nucleus</keyword>
<evidence type="ECO:0000313" key="7">
    <source>
        <dbReference type="Proteomes" id="UP000007635"/>
    </source>
</evidence>
<dbReference type="Gene3D" id="3.30.110.20">
    <property type="entry name" value="Alba-like domain"/>
    <property type="match status" value="1"/>
</dbReference>
<dbReference type="Ensembl" id="ENSGACT00000063186.1">
    <property type="protein sequence ID" value="ENSGACP00000054252.1"/>
    <property type="gene ID" value="ENSGACG00000003010.2"/>
</dbReference>
<accession>A0AAQ4QTU8</accession>
<keyword evidence="7" id="KW-1185">Reference proteome</keyword>
<dbReference type="AlphaFoldDB" id="A0AAQ4QTU8"/>
<comment type="similarity">
    <text evidence="2">Belongs to the histone-like Alba family.</text>
</comment>
<dbReference type="InterPro" id="IPR036882">
    <property type="entry name" value="Alba-like_dom_sf"/>
</dbReference>
<dbReference type="InterPro" id="IPR051958">
    <property type="entry name" value="Alba-like_NAB"/>
</dbReference>
<dbReference type="GO" id="GO:0000172">
    <property type="term" value="C:ribonuclease MRP complex"/>
    <property type="evidence" value="ECO:0007669"/>
    <property type="project" value="TreeGrafter"/>
</dbReference>
<evidence type="ECO:0000256" key="4">
    <source>
        <dbReference type="SAM" id="MobiDB-lite"/>
    </source>
</evidence>
<feature type="region of interest" description="Disordered" evidence="4">
    <location>
        <begin position="151"/>
        <end position="211"/>
    </location>
</feature>
<dbReference type="InterPro" id="IPR002775">
    <property type="entry name" value="DNA/RNA-bd_Alba-like"/>
</dbReference>
<dbReference type="Pfam" id="PF01918">
    <property type="entry name" value="Alba"/>
    <property type="match status" value="1"/>
</dbReference>
<dbReference type="PANTHER" id="PTHR13516:SF8">
    <property type="entry name" value="RIBONUCLEASE P PROTEIN SUBUNIT P25-LIKE PROTEIN"/>
    <property type="match status" value="1"/>
</dbReference>
<organism evidence="6 7">
    <name type="scientific">Gasterosteus aculeatus aculeatus</name>
    <name type="common">three-spined stickleback</name>
    <dbReference type="NCBI Taxonomy" id="481459"/>
    <lineage>
        <taxon>Eukaryota</taxon>
        <taxon>Metazoa</taxon>
        <taxon>Chordata</taxon>
        <taxon>Craniata</taxon>
        <taxon>Vertebrata</taxon>
        <taxon>Euteleostomi</taxon>
        <taxon>Actinopterygii</taxon>
        <taxon>Neopterygii</taxon>
        <taxon>Teleostei</taxon>
        <taxon>Neoteleostei</taxon>
        <taxon>Acanthomorphata</taxon>
        <taxon>Eupercaria</taxon>
        <taxon>Perciformes</taxon>
        <taxon>Cottioidei</taxon>
        <taxon>Gasterosteales</taxon>
        <taxon>Gasterosteidae</taxon>
        <taxon>Gasterosteus</taxon>
    </lineage>
</organism>
<feature type="domain" description="DNA/RNA-binding protein Alba-like" evidence="5">
    <location>
        <begin position="36"/>
        <end position="113"/>
    </location>
</feature>
<protein>
    <recommendedName>
        <fullName evidence="5">DNA/RNA-binding protein Alba-like domain-containing protein</fullName>
    </recommendedName>
</protein>
<dbReference type="SUPFAM" id="SSF82704">
    <property type="entry name" value="AlbA-like"/>
    <property type="match status" value="1"/>
</dbReference>
<evidence type="ECO:0000313" key="6">
    <source>
        <dbReference type="Ensembl" id="ENSGACP00000054252.1"/>
    </source>
</evidence>
<feature type="compositionally biased region" description="Basic and acidic residues" evidence="4">
    <location>
        <begin position="159"/>
        <end position="173"/>
    </location>
</feature>
<dbReference type="GeneTree" id="ENSGT00390000002564"/>
<feature type="compositionally biased region" description="Gly residues" evidence="4">
    <location>
        <begin position="185"/>
        <end position="194"/>
    </location>
</feature>
<dbReference type="GO" id="GO:0005634">
    <property type="term" value="C:nucleus"/>
    <property type="evidence" value="ECO:0007669"/>
    <property type="project" value="UniProtKB-SubCell"/>
</dbReference>
<evidence type="ECO:0000256" key="3">
    <source>
        <dbReference type="ARBA" id="ARBA00023242"/>
    </source>
</evidence>
<reference evidence="6" key="2">
    <citation type="submission" date="2025-08" db="UniProtKB">
        <authorList>
            <consortium name="Ensembl"/>
        </authorList>
    </citation>
    <scope>IDENTIFICATION</scope>
</reference>
<reference evidence="6 7" key="1">
    <citation type="journal article" date="2021" name="G3 (Bethesda)">
        <title>Improved contiguity of the threespine stickleback genome using long-read sequencing.</title>
        <authorList>
            <person name="Nath S."/>
            <person name="Shaw D.E."/>
            <person name="White M.A."/>
        </authorList>
    </citation>
    <scope>NUCLEOTIDE SEQUENCE [LARGE SCALE GENOMIC DNA]</scope>
    <source>
        <strain evidence="6 7">Lake Benthic</strain>
    </source>
</reference>